<dbReference type="EMBL" id="JAAXOW010000001">
    <property type="protein sequence ID" value="NKX91948.1"/>
    <property type="molecule type" value="Genomic_DNA"/>
</dbReference>
<reference evidence="2 3" key="1">
    <citation type="submission" date="2020-04" db="EMBL/GenBank/DDBJ databases">
        <title>MicrobeNet Type strains.</title>
        <authorList>
            <person name="Nicholson A.C."/>
        </authorList>
    </citation>
    <scope>NUCLEOTIDE SEQUENCE [LARGE SCALE GENOMIC DNA]</scope>
    <source>
        <strain evidence="2 3">ATCC BAA-789</strain>
    </source>
</reference>
<keyword evidence="1" id="KW-0732">Signal</keyword>
<dbReference type="PROSITE" id="PS51257">
    <property type="entry name" value="PROKAR_LIPOPROTEIN"/>
    <property type="match status" value="1"/>
</dbReference>
<dbReference type="AlphaFoldDB" id="A0A9X5F9N0"/>
<feature type="signal peptide" evidence="1">
    <location>
        <begin position="1"/>
        <end position="19"/>
    </location>
</feature>
<evidence type="ECO:0000256" key="1">
    <source>
        <dbReference type="SAM" id="SignalP"/>
    </source>
</evidence>
<protein>
    <recommendedName>
        <fullName evidence="4">Lipoprotein</fullName>
    </recommendedName>
</protein>
<dbReference type="RefSeq" id="WP_168446046.1">
    <property type="nucleotide sequence ID" value="NZ_JAAXOW010000001.1"/>
</dbReference>
<evidence type="ECO:0000313" key="3">
    <source>
        <dbReference type="Proteomes" id="UP000774283"/>
    </source>
</evidence>
<gene>
    <name evidence="2" type="ORF">HF995_01455</name>
</gene>
<comment type="caution">
    <text evidence="2">The sequence shown here is derived from an EMBL/GenBank/DDBJ whole genome shotgun (WGS) entry which is preliminary data.</text>
</comment>
<proteinExistence type="predicted"/>
<keyword evidence="3" id="KW-1185">Reference proteome</keyword>
<sequence>MARFRSGMLLAVVGATSLAGCTSGDAQCAAPRVTVEPERVVAGGTVTVTGEGFLAACHDQGEGPSPVSTGLPLTLAPDTEGTETVLFGTFDAAADASVRTSVTVPAETPPGPATLTLGRASVGIEVAVP</sequence>
<accession>A0A9X5F9N0</accession>
<evidence type="ECO:0008006" key="4">
    <source>
        <dbReference type="Google" id="ProtNLM"/>
    </source>
</evidence>
<dbReference type="Proteomes" id="UP000774283">
    <property type="component" value="Unassembled WGS sequence"/>
</dbReference>
<evidence type="ECO:0000313" key="2">
    <source>
        <dbReference type="EMBL" id="NKX91948.1"/>
    </source>
</evidence>
<name>A0A9X5F9N0_9MICO</name>
<feature type="chain" id="PRO_5040947545" description="Lipoprotein" evidence="1">
    <location>
        <begin position="20"/>
        <end position="129"/>
    </location>
</feature>
<organism evidence="2 3">
    <name type="scientific">Sanguibacter hominis ATCC BAA-789</name>
    <dbReference type="NCBI Taxonomy" id="1312740"/>
    <lineage>
        <taxon>Bacteria</taxon>
        <taxon>Bacillati</taxon>
        <taxon>Actinomycetota</taxon>
        <taxon>Actinomycetes</taxon>
        <taxon>Micrococcales</taxon>
        <taxon>Sanguibacteraceae</taxon>
        <taxon>Sanguibacter</taxon>
    </lineage>
</organism>